<keyword evidence="1" id="KW-0812">Transmembrane</keyword>
<sequence length="185" mass="21688">MIMLSACVLPLYRAACFLHTPTLCLHLSQIYHLFLQHPVPFLILIFHTIHFFHQVSVISFCFILTVHVSFDMYVYACLPSLCMLFCVRVIIGRPPRGNQQWSLDSPDPLVPHHMCPRWAVLTSSEPLYESICVYVLLYHLSSSLVALEWACCITYQRATYTHIYMHSSEQPLRIWYKKMTNKHKR</sequence>
<keyword evidence="1" id="KW-1133">Transmembrane helix</keyword>
<comment type="caution">
    <text evidence="2">The sequence shown here is derived from an EMBL/GenBank/DDBJ whole genome shotgun (WGS) entry which is preliminary data.</text>
</comment>
<feature type="transmembrane region" description="Helical" evidence="1">
    <location>
        <begin position="12"/>
        <end position="34"/>
    </location>
</feature>
<protein>
    <submittedName>
        <fullName evidence="2">Uncharacterized protein</fullName>
    </submittedName>
</protein>
<keyword evidence="3" id="KW-1185">Reference proteome</keyword>
<gene>
    <name evidence="2" type="ORF">ATANTOWER_008151</name>
</gene>
<feature type="transmembrane region" description="Helical" evidence="1">
    <location>
        <begin position="41"/>
        <end position="66"/>
    </location>
</feature>
<feature type="transmembrane region" description="Helical" evidence="1">
    <location>
        <begin position="72"/>
        <end position="91"/>
    </location>
</feature>
<evidence type="ECO:0000256" key="1">
    <source>
        <dbReference type="SAM" id="Phobius"/>
    </source>
</evidence>
<evidence type="ECO:0000313" key="3">
    <source>
        <dbReference type="Proteomes" id="UP001345963"/>
    </source>
</evidence>
<evidence type="ECO:0000313" key="2">
    <source>
        <dbReference type="EMBL" id="MED6244395.1"/>
    </source>
</evidence>
<accession>A0ABU7B447</accession>
<organism evidence="2 3">
    <name type="scientific">Ataeniobius toweri</name>
    <dbReference type="NCBI Taxonomy" id="208326"/>
    <lineage>
        <taxon>Eukaryota</taxon>
        <taxon>Metazoa</taxon>
        <taxon>Chordata</taxon>
        <taxon>Craniata</taxon>
        <taxon>Vertebrata</taxon>
        <taxon>Euteleostomi</taxon>
        <taxon>Actinopterygii</taxon>
        <taxon>Neopterygii</taxon>
        <taxon>Teleostei</taxon>
        <taxon>Neoteleostei</taxon>
        <taxon>Acanthomorphata</taxon>
        <taxon>Ovalentaria</taxon>
        <taxon>Atherinomorphae</taxon>
        <taxon>Cyprinodontiformes</taxon>
        <taxon>Goodeidae</taxon>
        <taxon>Ataeniobius</taxon>
    </lineage>
</organism>
<keyword evidence="1" id="KW-0472">Membrane</keyword>
<dbReference type="EMBL" id="JAHUTI010039535">
    <property type="protein sequence ID" value="MED6244395.1"/>
    <property type="molecule type" value="Genomic_DNA"/>
</dbReference>
<proteinExistence type="predicted"/>
<dbReference type="Proteomes" id="UP001345963">
    <property type="component" value="Unassembled WGS sequence"/>
</dbReference>
<name>A0ABU7B447_9TELE</name>
<reference evidence="2 3" key="1">
    <citation type="submission" date="2021-07" db="EMBL/GenBank/DDBJ databases">
        <authorList>
            <person name="Palmer J.M."/>
        </authorList>
    </citation>
    <scope>NUCLEOTIDE SEQUENCE [LARGE SCALE GENOMIC DNA]</scope>
    <source>
        <strain evidence="2 3">AT_MEX2019</strain>
        <tissue evidence="2">Muscle</tissue>
    </source>
</reference>